<evidence type="ECO:0000256" key="2">
    <source>
        <dbReference type="ARBA" id="ARBA00022448"/>
    </source>
</evidence>
<feature type="transmembrane region" description="Helical" evidence="11">
    <location>
        <begin position="360"/>
        <end position="386"/>
    </location>
</feature>
<feature type="region of interest" description="Disordered" evidence="10">
    <location>
        <begin position="1150"/>
        <end position="1187"/>
    </location>
</feature>
<sequence length="1407" mass="159077">MEKFGLLTFVLIIAAGICSRQYVAPVAHLPYTFVMFVVGCIVGEVLERKVEGNRLESPTVRAWYNMSPTVLLYTIIPILVFESALKMDTHIFARIRTQILSLAGPGVLVATVLTAIFTKYVFVAYEWDWPTCLMFGAILSATDPVAVVALLKELGVSERLGTLIEGESLLNDGTAIVIFDVFFEALEKRPCSPSMPQALHIIELIFRLAALGPIVGVIIGFICTSLLGAVLNDPYNEIAITLLACYASFGIAQGVINTSGVLSVVCCGLYMSRYGRGRISADVESALHSFWAVLAHIANTCVFFLAGLIMTVRVFGFRHTHLIHDCFRCGREEDEGRHTGKKTDEAEYLTRCHNPELRDLLYLVILYIALHIIRGIVICIVSPVLWRSTYGFSIKQALIVLYGGLRGAIALALALGIDGTDHIPDRLKQRLLFQVSGIVFLTLAINGTTTSYLLRLLKLNTASEAESTIFAHVTVDAELKLNQEINSNLKREQFFGDSDWSMVWRYVPCLSADAYWHRIRDHRLELSAAEFDDLRDWSSNNEQMNWWQYFFNTKARKYDLPPMLQRAWVRTHRNYGRQPPKFIHLEDDSKPIQPAYFSTGHIPKKNIYHPTPNRFTFDEILHAVRSARCQHYERQRTFDINGLVDLTARHRHQLSSSRNFSEATDTEDSDHEYPSSPNIISSNEQPVPKRKKINVLSAVAKSWRPRHDWPDVEAGKTAIIREEDPPQEDLDDHDENRMLQCEARTRCLWAVQTGYNAAFARGRLSSQSLRVLRENVDTQLDDCSKQLDGWERILRTEVSQVNILDRLRGMKKYCPYPFSTYLDQWIFRRTAFVFEAAYVFIEAYKDVDIDEIVDDGAAKEALRTEIYNQCNAALHTIHDYIEVFPDVALAVKTQVATRYVLVRFQRILTELHEHGALSETELSRAEERINRARIKLEHHPVTEVVPLLNKILKSSIPFLRHPVPKEIIDRLCEDPSLAGIRSEIIPSHVLLAKRDRKKIEKRGDHIRKSRFGWFVVVRGSVIANFQGIDEDTFNSNEEGILLTQGSVVGLDEQLLGIPFAASYWTLSLVHLIFFDRTALLSLAEKCEPLRRRLWWNTAERVLRESPGHELSRAALSNLFYQAEFIEISESNDLDFSKHNDDEYLSGMSGTRRRTISLTPKTPSFLSGSNNVQNDKGPPDSDTLPRNNSDSQFASPFCLLNDEDLAAQSGEEKATSNDSSEISSRTGMIRTSISNSALKNITISDDDHQLQSQSSGDLLSAAPVKPRTKKWTKVRNIISSVGFMHKKANTTKLAKLIDISTSFTIPDQSTLLLLQGIAFLDTVHHDIDSTHNERHVAFAPDSSEGQSSHDPELDFQIVYAISMITIDDPHCSRTVRLSPGSKAFVIKDSRLGYNIKKEDFKHSISSSK</sequence>
<name>A0A7S3JZM7_9STRA</name>
<feature type="region of interest" description="Disordered" evidence="10">
    <location>
        <begin position="654"/>
        <end position="687"/>
    </location>
</feature>
<protein>
    <recommendedName>
        <fullName evidence="12">Cation/H+ exchanger transmembrane domain-containing protein</fullName>
    </recommendedName>
</protein>
<feature type="transmembrane region" description="Helical" evidence="11">
    <location>
        <begin position="204"/>
        <end position="231"/>
    </location>
</feature>
<comment type="subcellular location">
    <subcellularLocation>
        <location evidence="1">Cell membrane</location>
        <topology evidence="1">Multi-pass membrane protein</topology>
    </subcellularLocation>
</comment>
<dbReference type="EMBL" id="HBIJ01013971">
    <property type="protein sequence ID" value="CAE0368643.1"/>
    <property type="molecule type" value="Transcribed_RNA"/>
</dbReference>
<keyword evidence="9" id="KW-0739">Sodium transport</keyword>
<dbReference type="PANTHER" id="PTHR10110:SF86">
    <property type="entry name" value="SODIUM_HYDROGEN EXCHANGER 7"/>
    <property type="match status" value="1"/>
</dbReference>
<evidence type="ECO:0000256" key="3">
    <source>
        <dbReference type="ARBA" id="ARBA00022475"/>
    </source>
</evidence>
<dbReference type="Pfam" id="PF00999">
    <property type="entry name" value="Na_H_Exchanger"/>
    <property type="match status" value="1"/>
</dbReference>
<feature type="transmembrane region" description="Helical" evidence="11">
    <location>
        <begin position="62"/>
        <end position="81"/>
    </location>
</feature>
<dbReference type="SUPFAM" id="SSF51206">
    <property type="entry name" value="cAMP-binding domain-like"/>
    <property type="match status" value="1"/>
</dbReference>
<keyword evidence="2" id="KW-0813">Transport</keyword>
<keyword evidence="3" id="KW-1003">Cell membrane</keyword>
<evidence type="ECO:0000256" key="8">
    <source>
        <dbReference type="ARBA" id="ARBA00023136"/>
    </source>
</evidence>
<evidence type="ECO:0000259" key="12">
    <source>
        <dbReference type="Pfam" id="PF00999"/>
    </source>
</evidence>
<keyword evidence="8 11" id="KW-0472">Membrane</keyword>
<gene>
    <name evidence="13" type="ORF">ALAG00032_LOCUS9406</name>
</gene>
<evidence type="ECO:0000256" key="4">
    <source>
        <dbReference type="ARBA" id="ARBA00022692"/>
    </source>
</evidence>
<evidence type="ECO:0000256" key="9">
    <source>
        <dbReference type="ARBA" id="ARBA00023201"/>
    </source>
</evidence>
<dbReference type="GO" id="GO:0005886">
    <property type="term" value="C:plasma membrane"/>
    <property type="evidence" value="ECO:0007669"/>
    <property type="project" value="UniProtKB-SubCell"/>
</dbReference>
<evidence type="ECO:0000256" key="6">
    <source>
        <dbReference type="ARBA" id="ARBA00023053"/>
    </source>
</evidence>
<evidence type="ECO:0000256" key="11">
    <source>
        <dbReference type="SAM" id="Phobius"/>
    </source>
</evidence>
<proteinExistence type="predicted"/>
<evidence type="ECO:0000256" key="5">
    <source>
        <dbReference type="ARBA" id="ARBA00022989"/>
    </source>
</evidence>
<dbReference type="GO" id="GO:0015386">
    <property type="term" value="F:potassium:proton antiporter activity"/>
    <property type="evidence" value="ECO:0007669"/>
    <property type="project" value="TreeGrafter"/>
</dbReference>
<feature type="region of interest" description="Disordered" evidence="10">
    <location>
        <begin position="1207"/>
        <end position="1226"/>
    </location>
</feature>
<dbReference type="Gene3D" id="6.10.140.1330">
    <property type="match status" value="1"/>
</dbReference>
<feature type="compositionally biased region" description="Polar residues" evidence="10">
    <location>
        <begin position="1215"/>
        <end position="1226"/>
    </location>
</feature>
<feature type="domain" description="Cation/H+ exchanger transmembrane" evidence="12">
    <location>
        <begin position="23"/>
        <end position="455"/>
    </location>
</feature>
<keyword evidence="4 11" id="KW-0812">Transmembrane</keyword>
<feature type="transmembrane region" description="Helical" evidence="11">
    <location>
        <begin position="102"/>
        <end position="125"/>
    </location>
</feature>
<evidence type="ECO:0000256" key="7">
    <source>
        <dbReference type="ARBA" id="ARBA00023065"/>
    </source>
</evidence>
<feature type="transmembrane region" description="Helical" evidence="11">
    <location>
        <begin position="431"/>
        <end position="454"/>
    </location>
</feature>
<dbReference type="GO" id="GO:0051453">
    <property type="term" value="P:regulation of intracellular pH"/>
    <property type="evidence" value="ECO:0007669"/>
    <property type="project" value="TreeGrafter"/>
</dbReference>
<feature type="compositionally biased region" description="Polar residues" evidence="10">
    <location>
        <begin position="1155"/>
        <end position="1173"/>
    </location>
</feature>
<dbReference type="PANTHER" id="PTHR10110">
    <property type="entry name" value="SODIUM/HYDROGEN EXCHANGER"/>
    <property type="match status" value="1"/>
</dbReference>
<feature type="transmembrane region" description="Helical" evidence="11">
    <location>
        <begin position="398"/>
        <end position="419"/>
    </location>
</feature>
<organism evidence="13">
    <name type="scientific">Aureoumbra lagunensis</name>
    <dbReference type="NCBI Taxonomy" id="44058"/>
    <lineage>
        <taxon>Eukaryota</taxon>
        <taxon>Sar</taxon>
        <taxon>Stramenopiles</taxon>
        <taxon>Ochrophyta</taxon>
        <taxon>Pelagophyceae</taxon>
        <taxon>Pelagomonadales</taxon>
        <taxon>Aureoumbra</taxon>
    </lineage>
</organism>
<reference evidence="13" key="1">
    <citation type="submission" date="2021-01" db="EMBL/GenBank/DDBJ databases">
        <authorList>
            <person name="Corre E."/>
            <person name="Pelletier E."/>
            <person name="Niang G."/>
            <person name="Scheremetjew M."/>
            <person name="Finn R."/>
            <person name="Kale V."/>
            <person name="Holt S."/>
            <person name="Cochrane G."/>
            <person name="Meng A."/>
            <person name="Brown T."/>
            <person name="Cohen L."/>
        </authorList>
    </citation>
    <scope>NUCLEOTIDE SEQUENCE</scope>
    <source>
        <strain evidence="13">CCMP1510</strain>
    </source>
</reference>
<evidence type="ECO:0000313" key="13">
    <source>
        <dbReference type="EMBL" id="CAE0368643.1"/>
    </source>
</evidence>
<dbReference type="InterPro" id="IPR006153">
    <property type="entry name" value="Cation/H_exchanger_TM"/>
</dbReference>
<feature type="transmembrane region" description="Helical" evidence="11">
    <location>
        <begin position="291"/>
        <end position="312"/>
    </location>
</feature>
<evidence type="ECO:0000256" key="10">
    <source>
        <dbReference type="SAM" id="MobiDB-lite"/>
    </source>
</evidence>
<keyword evidence="5 11" id="KW-1133">Transmembrane helix</keyword>
<keyword evidence="6" id="KW-0915">Sodium</keyword>
<accession>A0A7S3JZM7</accession>
<keyword evidence="7" id="KW-0406">Ion transport</keyword>
<feature type="transmembrane region" description="Helical" evidence="11">
    <location>
        <begin position="243"/>
        <end position="271"/>
    </location>
</feature>
<dbReference type="GO" id="GO:0098719">
    <property type="term" value="P:sodium ion import across plasma membrane"/>
    <property type="evidence" value="ECO:0007669"/>
    <property type="project" value="TreeGrafter"/>
</dbReference>
<dbReference type="InterPro" id="IPR018490">
    <property type="entry name" value="cNMP-bd_dom_sf"/>
</dbReference>
<feature type="compositionally biased region" description="Polar residues" evidence="10">
    <location>
        <begin position="654"/>
        <end position="663"/>
    </location>
</feature>
<dbReference type="InterPro" id="IPR018422">
    <property type="entry name" value="Cation/H_exchanger_CPA1"/>
</dbReference>
<evidence type="ECO:0000256" key="1">
    <source>
        <dbReference type="ARBA" id="ARBA00004651"/>
    </source>
</evidence>
<feature type="compositionally biased region" description="Polar residues" evidence="10">
    <location>
        <begin position="675"/>
        <end position="685"/>
    </location>
</feature>
<dbReference type="GO" id="GO:0015385">
    <property type="term" value="F:sodium:proton antiporter activity"/>
    <property type="evidence" value="ECO:0007669"/>
    <property type="project" value="InterPro"/>
</dbReference>